<keyword evidence="1" id="KW-0175">Coiled coil</keyword>
<accession>A0A0H2RE54</accession>
<feature type="compositionally biased region" description="Acidic residues" evidence="2">
    <location>
        <begin position="465"/>
        <end position="475"/>
    </location>
</feature>
<feature type="compositionally biased region" description="Basic and acidic residues" evidence="2">
    <location>
        <begin position="496"/>
        <end position="518"/>
    </location>
</feature>
<proteinExistence type="predicted"/>
<protein>
    <recommendedName>
        <fullName evidence="5">RRM domain-containing protein</fullName>
    </recommendedName>
</protein>
<feature type="compositionally biased region" description="Basic residues" evidence="2">
    <location>
        <begin position="28"/>
        <end position="38"/>
    </location>
</feature>
<sequence length="743" mass="82183">METTIAGSSIELPIVIDDEDEVVLLGTKRPRNRRRRQGQNKDVPSTPHEQQQPGTSALRDGDPGLRLLRRMENVADVETGSVQNTPVAGPSTSHLKRKRGDSPSNQDDVCKQRKSNQSACAPNANPETREVPATVQSSPQSRQAKAQKSSRKCVMNSVPQAHDSSLFSSHGSAQQSTSFVAPRKSNLPLPQQILGWDAQFRTDIPVETSTNSVAPQPHTTLPPPIYHPQASLPFPSQIPVAMHPTTIPLPIPYFPPNPSLLSITTPEPAAPVGLAITNVSLKPIKAVLLKSPIGVGHAIPTQGRYVIQDKAYHPDPRKCLVLDYMPKKLRMREFLVDWCTQCGCEIPFRVLCERKSSKAFIEFATVEDATKAFDSPRMPGNDGRSGIRAWWYRHRGANFRGGDVEEGEIFDPTATSTPFVAQEQVSDVSWNAPPTLPLKPVAVLPTTDGGEVSSTCAPQNHTYEEMELSDDEDESPSTSTKNHVVPFDNLRNVNVRPRDEEGSSLEELRKRVLATKEAKRMKKAPSKPSLLIPRSPVMHDSSVDFSPNSNDSPKEVFATQNLTPPGLTSGSSASSCMDEAQDFVSAFISDAIRSASSAMNAEAKALEPILDLNEETAKKHKRLEEHIAESKRLMEQYAAAASKAERDQLMKIIKARNRCVKTRSLHFCGGINWYVTRSETEYYDTVCSTWRTRHSIGELSKRSLKQQRINNRDSHIGCGPSGGLRRHARRTYSFSAMMRMRMP</sequence>
<dbReference type="InParanoid" id="A0A0H2RE54"/>
<evidence type="ECO:0000313" key="3">
    <source>
        <dbReference type="EMBL" id="KLO09832.1"/>
    </source>
</evidence>
<evidence type="ECO:0000256" key="1">
    <source>
        <dbReference type="SAM" id="Coils"/>
    </source>
</evidence>
<feature type="region of interest" description="Disordered" evidence="2">
    <location>
        <begin position="25"/>
        <end position="64"/>
    </location>
</feature>
<feature type="compositionally biased region" description="Polar residues" evidence="2">
    <location>
        <begin position="40"/>
        <end position="55"/>
    </location>
</feature>
<feature type="region of interest" description="Disordered" evidence="2">
    <location>
        <begin position="76"/>
        <end position="155"/>
    </location>
</feature>
<gene>
    <name evidence="3" type="ORF">SCHPADRAFT_546823</name>
</gene>
<evidence type="ECO:0000313" key="4">
    <source>
        <dbReference type="Proteomes" id="UP000053477"/>
    </source>
</evidence>
<evidence type="ECO:0008006" key="5">
    <source>
        <dbReference type="Google" id="ProtNLM"/>
    </source>
</evidence>
<evidence type="ECO:0000256" key="2">
    <source>
        <dbReference type="SAM" id="MobiDB-lite"/>
    </source>
</evidence>
<name>A0A0H2RE54_9AGAM</name>
<feature type="compositionally biased region" description="Polar residues" evidence="2">
    <location>
        <begin position="134"/>
        <end position="147"/>
    </location>
</feature>
<dbReference type="Proteomes" id="UP000053477">
    <property type="component" value="Unassembled WGS sequence"/>
</dbReference>
<feature type="compositionally biased region" description="Polar residues" evidence="2">
    <location>
        <begin position="452"/>
        <end position="461"/>
    </location>
</feature>
<feature type="coiled-coil region" evidence="1">
    <location>
        <begin position="613"/>
        <end position="647"/>
    </location>
</feature>
<dbReference type="OrthoDB" id="2804702at2759"/>
<feature type="region of interest" description="Disordered" evidence="2">
    <location>
        <begin position="449"/>
        <end position="554"/>
    </location>
</feature>
<reference evidence="3 4" key="1">
    <citation type="submission" date="2015-04" db="EMBL/GenBank/DDBJ databases">
        <title>Complete genome sequence of Schizopora paradoxa KUC8140, a cosmopolitan wood degrader in East Asia.</title>
        <authorList>
            <consortium name="DOE Joint Genome Institute"/>
            <person name="Min B."/>
            <person name="Park H."/>
            <person name="Jang Y."/>
            <person name="Kim J.-J."/>
            <person name="Kim K.H."/>
            <person name="Pangilinan J."/>
            <person name="Lipzen A."/>
            <person name="Riley R."/>
            <person name="Grigoriev I.V."/>
            <person name="Spatafora J.W."/>
            <person name="Choi I.-G."/>
        </authorList>
    </citation>
    <scope>NUCLEOTIDE SEQUENCE [LARGE SCALE GENOMIC DNA]</scope>
    <source>
        <strain evidence="3 4">KUC8140</strain>
    </source>
</reference>
<dbReference type="EMBL" id="KQ086043">
    <property type="protein sequence ID" value="KLO09832.1"/>
    <property type="molecule type" value="Genomic_DNA"/>
</dbReference>
<organism evidence="3 4">
    <name type="scientific">Schizopora paradoxa</name>
    <dbReference type="NCBI Taxonomy" id="27342"/>
    <lineage>
        <taxon>Eukaryota</taxon>
        <taxon>Fungi</taxon>
        <taxon>Dikarya</taxon>
        <taxon>Basidiomycota</taxon>
        <taxon>Agaricomycotina</taxon>
        <taxon>Agaricomycetes</taxon>
        <taxon>Hymenochaetales</taxon>
        <taxon>Schizoporaceae</taxon>
        <taxon>Schizopora</taxon>
    </lineage>
</organism>
<keyword evidence="4" id="KW-1185">Reference proteome</keyword>
<dbReference type="AlphaFoldDB" id="A0A0H2RE54"/>
<feature type="compositionally biased region" description="Polar residues" evidence="2">
    <location>
        <begin position="80"/>
        <end position="93"/>
    </location>
</feature>